<dbReference type="KEGG" id="ppsc:EHS13_07050"/>
<accession>A0A6B8RGL0</accession>
<dbReference type="RefSeq" id="WP_155699668.1">
    <property type="nucleotide sequence ID" value="NZ_CP034235.1"/>
</dbReference>
<evidence type="ECO:0000259" key="4">
    <source>
        <dbReference type="PROSITE" id="PS50883"/>
    </source>
</evidence>
<evidence type="ECO:0000259" key="2">
    <source>
        <dbReference type="PROSITE" id="PS50112"/>
    </source>
</evidence>
<dbReference type="CDD" id="cd00130">
    <property type="entry name" value="PAS"/>
    <property type="match status" value="2"/>
</dbReference>
<dbReference type="PANTHER" id="PTHR44757:SF2">
    <property type="entry name" value="BIOFILM ARCHITECTURE MAINTENANCE PROTEIN MBAA"/>
    <property type="match status" value="1"/>
</dbReference>
<dbReference type="InterPro" id="IPR000700">
    <property type="entry name" value="PAS-assoc_C"/>
</dbReference>
<dbReference type="PROSITE" id="PS50112">
    <property type="entry name" value="PAS"/>
    <property type="match status" value="2"/>
</dbReference>
<dbReference type="SUPFAM" id="SSF141868">
    <property type="entry name" value="EAL domain-like"/>
    <property type="match status" value="1"/>
</dbReference>
<dbReference type="CDD" id="cd01948">
    <property type="entry name" value="EAL"/>
    <property type="match status" value="1"/>
</dbReference>
<feature type="domain" description="PAC" evidence="3">
    <location>
        <begin position="278"/>
        <end position="329"/>
    </location>
</feature>
<feature type="domain" description="EAL" evidence="4">
    <location>
        <begin position="503"/>
        <end position="757"/>
    </location>
</feature>
<dbReference type="InterPro" id="IPR043128">
    <property type="entry name" value="Rev_trsase/Diguanyl_cyclase"/>
</dbReference>
<reference evidence="7" key="1">
    <citation type="submission" date="2018-11" db="EMBL/GenBank/DDBJ databases">
        <title>Complete genome sequence of Paenibacillus sp. ML311-T8.</title>
        <authorList>
            <person name="Nam Y.-D."/>
            <person name="Kang J."/>
            <person name="Chung W.-H."/>
            <person name="Park Y.S."/>
        </authorList>
    </citation>
    <scope>NUCLEOTIDE SEQUENCE [LARGE SCALE GENOMIC DNA]</scope>
    <source>
        <strain evidence="7">ML311-T8</strain>
    </source>
</reference>
<dbReference type="Pfam" id="PF13426">
    <property type="entry name" value="PAS_9"/>
    <property type="match status" value="2"/>
</dbReference>
<dbReference type="NCBIfam" id="TIGR00229">
    <property type="entry name" value="sensory_box"/>
    <property type="match status" value="2"/>
</dbReference>
<dbReference type="PROSITE" id="PS50883">
    <property type="entry name" value="EAL"/>
    <property type="match status" value="1"/>
</dbReference>
<dbReference type="InterPro" id="IPR001610">
    <property type="entry name" value="PAC"/>
</dbReference>
<evidence type="ECO:0000259" key="3">
    <source>
        <dbReference type="PROSITE" id="PS50113"/>
    </source>
</evidence>
<feature type="domain" description="PAS" evidence="2">
    <location>
        <begin position="206"/>
        <end position="250"/>
    </location>
</feature>
<organism evidence="6 7">
    <name type="scientific">Paenibacillus psychroresistens</name>
    <dbReference type="NCBI Taxonomy" id="1778678"/>
    <lineage>
        <taxon>Bacteria</taxon>
        <taxon>Bacillati</taxon>
        <taxon>Bacillota</taxon>
        <taxon>Bacilli</taxon>
        <taxon>Bacillales</taxon>
        <taxon>Paenibacillaceae</taxon>
        <taxon>Paenibacillus</taxon>
    </lineage>
</organism>
<protein>
    <submittedName>
        <fullName evidence="6">Bifunctional diguanylate cyclase/phosphodiesterase</fullName>
    </submittedName>
</protein>
<dbReference type="InterPro" id="IPR035919">
    <property type="entry name" value="EAL_sf"/>
</dbReference>
<dbReference type="NCBIfam" id="TIGR00254">
    <property type="entry name" value="GGDEF"/>
    <property type="match status" value="1"/>
</dbReference>
<dbReference type="Pfam" id="PF00990">
    <property type="entry name" value="GGDEF"/>
    <property type="match status" value="1"/>
</dbReference>
<dbReference type="FunFam" id="3.20.20.450:FF:000001">
    <property type="entry name" value="Cyclic di-GMP phosphodiesterase yahA"/>
    <property type="match status" value="1"/>
</dbReference>
<dbReference type="AlphaFoldDB" id="A0A6B8RGL0"/>
<dbReference type="Pfam" id="PF00563">
    <property type="entry name" value="EAL"/>
    <property type="match status" value="1"/>
</dbReference>
<dbReference type="InterPro" id="IPR001633">
    <property type="entry name" value="EAL_dom"/>
</dbReference>
<dbReference type="CDD" id="cd01949">
    <property type="entry name" value="GGDEF"/>
    <property type="match status" value="1"/>
</dbReference>
<dbReference type="SMART" id="SM00086">
    <property type="entry name" value="PAC"/>
    <property type="match status" value="2"/>
</dbReference>
<gene>
    <name evidence="6" type="ORF">EHS13_07050</name>
</gene>
<dbReference type="PANTHER" id="PTHR44757">
    <property type="entry name" value="DIGUANYLATE CYCLASE DGCP"/>
    <property type="match status" value="1"/>
</dbReference>
<keyword evidence="1" id="KW-0472">Membrane</keyword>
<name>A0A6B8RGL0_9BACL</name>
<keyword evidence="7" id="KW-1185">Reference proteome</keyword>
<feature type="domain" description="GGDEF" evidence="5">
    <location>
        <begin position="361"/>
        <end position="494"/>
    </location>
</feature>
<feature type="transmembrane region" description="Helical" evidence="1">
    <location>
        <begin position="43"/>
        <end position="60"/>
    </location>
</feature>
<dbReference type="PROSITE" id="PS50113">
    <property type="entry name" value="PAC"/>
    <property type="match status" value="2"/>
</dbReference>
<keyword evidence="1" id="KW-1133">Transmembrane helix</keyword>
<dbReference type="SMART" id="SM00052">
    <property type="entry name" value="EAL"/>
    <property type="match status" value="1"/>
</dbReference>
<dbReference type="InterPro" id="IPR052155">
    <property type="entry name" value="Biofilm_reg_signaling"/>
</dbReference>
<dbReference type="SUPFAM" id="SSF55785">
    <property type="entry name" value="PYP-like sensor domain (PAS domain)"/>
    <property type="match status" value="2"/>
</dbReference>
<dbReference type="InterPro" id="IPR035965">
    <property type="entry name" value="PAS-like_dom_sf"/>
</dbReference>
<dbReference type="SMART" id="SM00267">
    <property type="entry name" value="GGDEF"/>
    <property type="match status" value="1"/>
</dbReference>
<dbReference type="FunFam" id="3.30.70.270:FF:000001">
    <property type="entry name" value="Diguanylate cyclase domain protein"/>
    <property type="match status" value="1"/>
</dbReference>
<dbReference type="OrthoDB" id="9759607at2"/>
<keyword evidence="1" id="KW-0812">Transmembrane</keyword>
<dbReference type="SUPFAM" id="SSF55073">
    <property type="entry name" value="Nucleotide cyclase"/>
    <property type="match status" value="1"/>
</dbReference>
<dbReference type="EMBL" id="CP034235">
    <property type="protein sequence ID" value="QGQ94662.1"/>
    <property type="molecule type" value="Genomic_DNA"/>
</dbReference>
<evidence type="ECO:0000313" key="7">
    <source>
        <dbReference type="Proteomes" id="UP000426246"/>
    </source>
</evidence>
<dbReference type="SMART" id="SM00091">
    <property type="entry name" value="PAS"/>
    <property type="match status" value="2"/>
</dbReference>
<dbReference type="Gene3D" id="3.20.20.450">
    <property type="entry name" value="EAL domain"/>
    <property type="match status" value="1"/>
</dbReference>
<evidence type="ECO:0000259" key="5">
    <source>
        <dbReference type="PROSITE" id="PS50887"/>
    </source>
</evidence>
<dbReference type="InterPro" id="IPR000014">
    <property type="entry name" value="PAS"/>
</dbReference>
<dbReference type="PROSITE" id="PS50887">
    <property type="entry name" value="GGDEF"/>
    <property type="match status" value="1"/>
</dbReference>
<evidence type="ECO:0000256" key="1">
    <source>
        <dbReference type="SAM" id="Phobius"/>
    </source>
</evidence>
<feature type="transmembrane region" description="Helical" evidence="1">
    <location>
        <begin position="20"/>
        <end position="37"/>
    </location>
</feature>
<proteinExistence type="predicted"/>
<dbReference type="InterPro" id="IPR029787">
    <property type="entry name" value="Nucleotide_cyclase"/>
</dbReference>
<dbReference type="InterPro" id="IPR000160">
    <property type="entry name" value="GGDEF_dom"/>
</dbReference>
<dbReference type="Gene3D" id="3.30.450.20">
    <property type="entry name" value="PAS domain"/>
    <property type="match status" value="2"/>
</dbReference>
<feature type="domain" description="PAC" evidence="3">
    <location>
        <begin position="152"/>
        <end position="205"/>
    </location>
</feature>
<sequence>MDKLIESNHKSEGRKIPIRIVLAYLFLSCLFPVGHILGISYTLLSIVFILITACFLYFIIQRYLGNIAHNEANFWKHEENKIRSTLESIQDGYYEIDMDGNLSQSNHSLAEILGVSQNELLGHNITEFMNGEDAQKLKQVFHWVSHEGTAVNCVEWQVNYKDSLRKSVEGSVVLIRESENGMPLGYRGIIRDITERKDSEKLLAESRYRYKSLVDYNPDLICSIDLEGIILTINPATEKITGFSSNQLLGINCGHFIGRRKVSKVIHYHLLAKKGTSSSFEISIQHKQGHSVDLQIRLIPIIINNQIDGIYIIGKDITEHKQAEETINHMAYHDALTDLPNRRLFIDKLTDGLLQTERAEHKLAVLFLDLDRFKYINDSLGHSFGDRLLKTVADRLKYCIGRSGTIARMGGDEFTILLSDIIDESSIILIARSIIEEINNPILIDGRECSVTASIGISIYPDDGNDAQTLMMNADTAMYRSKETSRNTYKFFNHHMSEQASKQLSVEQELRKAVERNELVLMYQPQVDLISDQITGVEALVRWQHPSRGLVPPLEFIPLAEETGMIVPIGEWVLRTACRQNVEWQMAGYTPMRVAVNLSAYQFKQSNIVQTVAEILRETGLNPKYLELEITESIAMQNAEQVIQTLEALKLLGIQISIDDFGTGYSSLSYLRNFPIDRLKIDKTFVDNITDSAGDAVIAESIIAMAKSLKLEVIAEGVETKEQYQFLKSSGCHEMQGYFFSKPLPVDRLTSKLSRLSAASGH</sequence>
<evidence type="ECO:0000313" key="6">
    <source>
        <dbReference type="EMBL" id="QGQ94662.1"/>
    </source>
</evidence>
<feature type="domain" description="PAS" evidence="2">
    <location>
        <begin position="78"/>
        <end position="148"/>
    </location>
</feature>
<dbReference type="Proteomes" id="UP000426246">
    <property type="component" value="Chromosome"/>
</dbReference>
<dbReference type="Gene3D" id="3.30.70.270">
    <property type="match status" value="1"/>
</dbReference>